<evidence type="ECO:0008006" key="3">
    <source>
        <dbReference type="Google" id="ProtNLM"/>
    </source>
</evidence>
<name>A0ABV9Q9X3_9BACL</name>
<accession>A0ABV9Q9X3</accession>
<gene>
    <name evidence="1" type="ORF">ACFO8Q_19000</name>
</gene>
<reference evidence="2" key="1">
    <citation type="journal article" date="2019" name="Int. J. Syst. Evol. Microbiol.">
        <title>The Global Catalogue of Microorganisms (GCM) 10K type strain sequencing project: providing services to taxonomists for standard genome sequencing and annotation.</title>
        <authorList>
            <consortium name="The Broad Institute Genomics Platform"/>
            <consortium name="The Broad Institute Genome Sequencing Center for Infectious Disease"/>
            <person name="Wu L."/>
            <person name="Ma J."/>
        </authorList>
    </citation>
    <scope>NUCLEOTIDE SEQUENCE [LARGE SCALE GENOMIC DNA]</scope>
    <source>
        <strain evidence="2">WYCCWR 12678</strain>
    </source>
</reference>
<evidence type="ECO:0000313" key="2">
    <source>
        <dbReference type="Proteomes" id="UP001596002"/>
    </source>
</evidence>
<proteinExistence type="predicted"/>
<keyword evidence="2" id="KW-1185">Reference proteome</keyword>
<sequence>MLKKIYIVLSVLLIVFILPAAVIGTINADKTHWTRKDIDDKTIIPLPHSISTIKEGLPFANKRASEWRKDAELSYVVVRFEGKDAIKNRKGVIAYRYYVKNKSLIGLPHAVCYVEIDLDKQSIVRFQAYGSDKLDDTMINIAKWNLDLDDVFGVVEKQLDSNVIDKHSKPIVVIRAFEDFWHFAIFPSPDSHGEELLVVIDPVTKEIKRIDNKSK</sequence>
<comment type="caution">
    <text evidence="1">The sequence shown here is derived from an EMBL/GenBank/DDBJ whole genome shotgun (WGS) entry which is preliminary data.</text>
</comment>
<evidence type="ECO:0000313" key="1">
    <source>
        <dbReference type="EMBL" id="MFC4769422.1"/>
    </source>
</evidence>
<protein>
    <recommendedName>
        <fullName evidence="3">PepSY domain-containing protein</fullName>
    </recommendedName>
</protein>
<organism evidence="1 2">
    <name type="scientific">Effusibacillus consociatus</name>
    <dbReference type="NCBI Taxonomy" id="1117041"/>
    <lineage>
        <taxon>Bacteria</taxon>
        <taxon>Bacillati</taxon>
        <taxon>Bacillota</taxon>
        <taxon>Bacilli</taxon>
        <taxon>Bacillales</taxon>
        <taxon>Alicyclobacillaceae</taxon>
        <taxon>Effusibacillus</taxon>
    </lineage>
</organism>
<dbReference type="EMBL" id="JBHSHC010000130">
    <property type="protein sequence ID" value="MFC4769422.1"/>
    <property type="molecule type" value="Genomic_DNA"/>
</dbReference>
<dbReference type="RefSeq" id="WP_380027922.1">
    <property type="nucleotide sequence ID" value="NZ_JBHSHC010000130.1"/>
</dbReference>
<dbReference type="Proteomes" id="UP001596002">
    <property type="component" value="Unassembled WGS sequence"/>
</dbReference>